<feature type="transmembrane region" description="Helical" evidence="1">
    <location>
        <begin position="60"/>
        <end position="85"/>
    </location>
</feature>
<dbReference type="Gene3D" id="3.40.720.10">
    <property type="entry name" value="Alkaline Phosphatase, subunit A"/>
    <property type="match status" value="1"/>
</dbReference>
<reference evidence="4" key="1">
    <citation type="submission" date="2019-03" db="EMBL/GenBank/DDBJ databases">
        <title>Aquabacterium pictum sp.nov., the first bacteriochlorophyll a-containing freshwater bacterium in the genus Aquabacterium of the class Betaproteobacteria.</title>
        <authorList>
            <person name="Hirose S."/>
            <person name="Tank M."/>
            <person name="Hara E."/>
            <person name="Tamaki H."/>
            <person name="Takaichi S."/>
            <person name="Haruta S."/>
            <person name="Hanada S."/>
        </authorList>
    </citation>
    <scope>NUCLEOTIDE SEQUENCE [LARGE SCALE GENOMIC DNA]</scope>
    <source>
        <strain evidence="4">W35</strain>
    </source>
</reference>
<dbReference type="AlphaFoldDB" id="A0A480AYK2"/>
<dbReference type="SUPFAM" id="SSF53649">
    <property type="entry name" value="Alkaline phosphatase-like"/>
    <property type="match status" value="1"/>
</dbReference>
<dbReference type="PANTHER" id="PTHR30443:SF2">
    <property type="entry name" value="PHOSPHOETHANOLAMINE TRANSFERASE EPTC"/>
    <property type="match status" value="1"/>
</dbReference>
<feature type="transmembrane region" description="Helical" evidence="1">
    <location>
        <begin position="139"/>
        <end position="157"/>
    </location>
</feature>
<keyword evidence="1" id="KW-0812">Transmembrane</keyword>
<dbReference type="Pfam" id="PF00884">
    <property type="entry name" value="Sulfatase"/>
    <property type="match status" value="1"/>
</dbReference>
<dbReference type="Proteomes" id="UP000301751">
    <property type="component" value="Unassembled WGS sequence"/>
</dbReference>
<evidence type="ECO:0000259" key="2">
    <source>
        <dbReference type="Pfam" id="PF00884"/>
    </source>
</evidence>
<accession>A0A480AYK2</accession>
<organism evidence="3 4">
    <name type="scientific">Pseudaquabacterium pictum</name>
    <dbReference type="NCBI Taxonomy" id="2315236"/>
    <lineage>
        <taxon>Bacteria</taxon>
        <taxon>Pseudomonadati</taxon>
        <taxon>Pseudomonadota</taxon>
        <taxon>Betaproteobacteria</taxon>
        <taxon>Burkholderiales</taxon>
        <taxon>Sphaerotilaceae</taxon>
        <taxon>Pseudaquabacterium</taxon>
    </lineage>
</organism>
<dbReference type="GO" id="GO:0009244">
    <property type="term" value="P:lipopolysaccharide core region biosynthetic process"/>
    <property type="evidence" value="ECO:0007669"/>
    <property type="project" value="TreeGrafter"/>
</dbReference>
<proteinExistence type="predicted"/>
<keyword evidence="4" id="KW-1185">Reference proteome</keyword>
<feature type="transmembrane region" description="Helical" evidence="1">
    <location>
        <begin position="31"/>
        <end position="48"/>
    </location>
</feature>
<dbReference type="GO" id="GO:0005886">
    <property type="term" value="C:plasma membrane"/>
    <property type="evidence" value="ECO:0007669"/>
    <property type="project" value="UniProtKB-SubCell"/>
</dbReference>
<evidence type="ECO:0000313" key="4">
    <source>
        <dbReference type="Proteomes" id="UP000301751"/>
    </source>
</evidence>
<feature type="transmembrane region" description="Helical" evidence="1">
    <location>
        <begin position="105"/>
        <end position="127"/>
    </location>
</feature>
<keyword evidence="1" id="KW-1133">Transmembrane helix</keyword>
<sequence length="532" mass="56036">MTAGDGRARLAVLLAALAPLLIWPLGHGRLLHPGPVAAGALFCAVLLASMPGRGLRLSAWLLLLLLPSTLAWTATVAVTGVGPSLASLESLTAGAYREVIDAAGLALRLPSFGVVGLLTIGSVWLALRLARGCRPARGGPVAALFLVTLLPLLLVVHDARWGRELSRWLGPEAHISVPVLFQLGSAKSLLSETLDRAILPDNRLAKLPRDATTARVDYQAEPGVAIFLVGESLRADALLRPGRGRASDALAERLASGLGQRLPDACAGGNGTFVSVPKLITAATSPDPALADGQPTLLALAKAAGARTAYVNNHEIWVVPEAGHDWQQKLSSSYFSASDEQAIAVVEDFVQRTRAPTRAALVHLYGQHFPYHERYPAGLFPSEPAGLSGSALDELRYQRAAEFGTQLLLRLARFMDGLAEPAYLVFTSDHGENLASDGTGKQFHAGPVNGRHDTTVPVLVLWNRAFADSGRPQRLAALARQAPPLAHRDVAAAWLHLLGAPGPLAPTEPVLTWGAAQPGDRPGVLPCTALGP</sequence>
<dbReference type="PANTHER" id="PTHR30443">
    <property type="entry name" value="INNER MEMBRANE PROTEIN"/>
    <property type="match status" value="1"/>
</dbReference>
<gene>
    <name evidence="3" type="ORF">AQPW35_42780</name>
</gene>
<protein>
    <recommendedName>
        <fullName evidence="2">Sulfatase N-terminal domain-containing protein</fullName>
    </recommendedName>
</protein>
<dbReference type="OrthoDB" id="9786870at2"/>
<evidence type="ECO:0000313" key="3">
    <source>
        <dbReference type="EMBL" id="GCL65197.1"/>
    </source>
</evidence>
<comment type="caution">
    <text evidence="3">The sequence shown here is derived from an EMBL/GenBank/DDBJ whole genome shotgun (WGS) entry which is preliminary data.</text>
</comment>
<keyword evidence="1" id="KW-0472">Membrane</keyword>
<name>A0A480AYK2_9BURK</name>
<feature type="transmembrane region" description="Helical" evidence="1">
    <location>
        <begin position="7"/>
        <end position="25"/>
    </location>
</feature>
<dbReference type="RefSeq" id="WP_137734912.1">
    <property type="nucleotide sequence ID" value="NZ_BJCL01000014.1"/>
</dbReference>
<dbReference type="EMBL" id="BJCL01000014">
    <property type="protein sequence ID" value="GCL65197.1"/>
    <property type="molecule type" value="Genomic_DNA"/>
</dbReference>
<dbReference type="InterPro" id="IPR000917">
    <property type="entry name" value="Sulfatase_N"/>
</dbReference>
<evidence type="ECO:0000256" key="1">
    <source>
        <dbReference type="SAM" id="Phobius"/>
    </source>
</evidence>
<dbReference type="GO" id="GO:0016776">
    <property type="term" value="F:phosphotransferase activity, phosphate group as acceptor"/>
    <property type="evidence" value="ECO:0007669"/>
    <property type="project" value="TreeGrafter"/>
</dbReference>
<feature type="domain" description="Sulfatase N-terminal" evidence="2">
    <location>
        <begin position="226"/>
        <end position="500"/>
    </location>
</feature>
<dbReference type="InterPro" id="IPR040423">
    <property type="entry name" value="PEA_transferase"/>
</dbReference>
<dbReference type="InterPro" id="IPR017850">
    <property type="entry name" value="Alkaline_phosphatase_core_sf"/>
</dbReference>